<dbReference type="Pfam" id="PF02798">
    <property type="entry name" value="GST_N"/>
    <property type="match status" value="1"/>
</dbReference>
<evidence type="ECO:0000256" key="4">
    <source>
        <dbReference type="RuleBase" id="RU369102"/>
    </source>
</evidence>
<dbReference type="FunFam" id="3.40.30.10:FF:000044">
    <property type="entry name" value="Glutathione S-transferase GSTU6"/>
    <property type="match status" value="1"/>
</dbReference>
<dbReference type="OrthoDB" id="4951845at2759"/>
<accession>A0A5J5AVF2</accession>
<dbReference type="InterPro" id="IPR010987">
    <property type="entry name" value="Glutathione-S-Trfase_C-like"/>
</dbReference>
<organism evidence="7 8">
    <name type="scientific">Nyssa sinensis</name>
    <dbReference type="NCBI Taxonomy" id="561372"/>
    <lineage>
        <taxon>Eukaryota</taxon>
        <taxon>Viridiplantae</taxon>
        <taxon>Streptophyta</taxon>
        <taxon>Embryophyta</taxon>
        <taxon>Tracheophyta</taxon>
        <taxon>Spermatophyta</taxon>
        <taxon>Magnoliopsida</taxon>
        <taxon>eudicotyledons</taxon>
        <taxon>Gunneridae</taxon>
        <taxon>Pentapetalae</taxon>
        <taxon>asterids</taxon>
        <taxon>Cornales</taxon>
        <taxon>Nyssaceae</taxon>
        <taxon>Nyssa</taxon>
    </lineage>
</organism>
<reference evidence="7 8" key="1">
    <citation type="submission" date="2019-09" db="EMBL/GenBank/DDBJ databases">
        <title>A chromosome-level genome assembly of the Chinese tupelo Nyssa sinensis.</title>
        <authorList>
            <person name="Yang X."/>
            <person name="Kang M."/>
            <person name="Yang Y."/>
            <person name="Xiong H."/>
            <person name="Wang M."/>
            <person name="Zhang Z."/>
            <person name="Wang Z."/>
            <person name="Wu H."/>
            <person name="Ma T."/>
            <person name="Liu J."/>
            <person name="Xi Z."/>
        </authorList>
    </citation>
    <scope>NUCLEOTIDE SEQUENCE [LARGE SCALE GENOMIC DNA]</scope>
    <source>
        <strain evidence="7">J267</strain>
        <tissue evidence="7">Leaf</tissue>
    </source>
</reference>
<dbReference type="EC" id="2.5.1.18" evidence="4"/>
<dbReference type="PANTHER" id="PTHR11260:SF622">
    <property type="entry name" value="GLUTATHIONE S-TRANSFERASE"/>
    <property type="match status" value="1"/>
</dbReference>
<feature type="domain" description="GST C-terminal" evidence="6">
    <location>
        <begin position="89"/>
        <end position="223"/>
    </location>
</feature>
<dbReference type="SFLD" id="SFLDG00358">
    <property type="entry name" value="Main_(cytGST)"/>
    <property type="match status" value="1"/>
</dbReference>
<gene>
    <name evidence="7" type="ORF">F0562_032902</name>
</gene>
<dbReference type="Gene3D" id="3.40.30.10">
    <property type="entry name" value="Glutaredoxin"/>
    <property type="match status" value="1"/>
</dbReference>
<dbReference type="InterPro" id="IPR004045">
    <property type="entry name" value="Glutathione_S-Trfase_N"/>
</dbReference>
<dbReference type="CDD" id="cd03185">
    <property type="entry name" value="GST_C_Tau"/>
    <property type="match status" value="1"/>
</dbReference>
<evidence type="ECO:0000313" key="7">
    <source>
        <dbReference type="EMBL" id="KAA8532981.1"/>
    </source>
</evidence>
<comment type="catalytic activity">
    <reaction evidence="3 4">
        <text>RX + glutathione = an S-substituted glutathione + a halide anion + H(+)</text>
        <dbReference type="Rhea" id="RHEA:16437"/>
        <dbReference type="ChEBI" id="CHEBI:15378"/>
        <dbReference type="ChEBI" id="CHEBI:16042"/>
        <dbReference type="ChEBI" id="CHEBI:17792"/>
        <dbReference type="ChEBI" id="CHEBI:57925"/>
        <dbReference type="ChEBI" id="CHEBI:90779"/>
        <dbReference type="EC" id="2.5.1.18"/>
    </reaction>
</comment>
<evidence type="ECO:0000259" key="5">
    <source>
        <dbReference type="PROSITE" id="PS50404"/>
    </source>
</evidence>
<dbReference type="CDD" id="cd03058">
    <property type="entry name" value="GST_N_Tau"/>
    <property type="match status" value="1"/>
</dbReference>
<feature type="domain" description="GST N-terminal" evidence="5">
    <location>
        <begin position="4"/>
        <end position="83"/>
    </location>
</feature>
<dbReference type="Gene3D" id="1.20.1050.10">
    <property type="match status" value="1"/>
</dbReference>
<keyword evidence="8" id="KW-1185">Reference proteome</keyword>
<dbReference type="Proteomes" id="UP000325577">
    <property type="component" value="Linkage Group LG19"/>
</dbReference>
<dbReference type="GO" id="GO:0006749">
    <property type="term" value="P:glutathione metabolic process"/>
    <property type="evidence" value="ECO:0007669"/>
    <property type="project" value="InterPro"/>
</dbReference>
<dbReference type="AlphaFoldDB" id="A0A5J5AVF2"/>
<proteinExistence type="inferred from homology"/>
<dbReference type="InterPro" id="IPR036249">
    <property type="entry name" value="Thioredoxin-like_sf"/>
</dbReference>
<dbReference type="EMBL" id="CM018042">
    <property type="protein sequence ID" value="KAA8532981.1"/>
    <property type="molecule type" value="Genomic_DNA"/>
</dbReference>
<evidence type="ECO:0000256" key="3">
    <source>
        <dbReference type="ARBA" id="ARBA00047960"/>
    </source>
</evidence>
<comment type="subcellular location">
    <subcellularLocation>
        <location evidence="4">Cytoplasm</location>
        <location evidence="4">Cytosol</location>
    </subcellularLocation>
</comment>
<dbReference type="PROSITE" id="PS50404">
    <property type="entry name" value="GST_NTER"/>
    <property type="match status" value="1"/>
</dbReference>
<dbReference type="InterPro" id="IPR045074">
    <property type="entry name" value="GST_C_Tau"/>
</dbReference>
<name>A0A5J5AVF2_9ASTE</name>
<evidence type="ECO:0000313" key="8">
    <source>
        <dbReference type="Proteomes" id="UP000325577"/>
    </source>
</evidence>
<dbReference type="PANTHER" id="PTHR11260">
    <property type="entry name" value="GLUTATHIONE S-TRANSFERASE, GST, SUPERFAMILY, GST DOMAIN CONTAINING"/>
    <property type="match status" value="1"/>
</dbReference>
<dbReference type="InterPro" id="IPR036282">
    <property type="entry name" value="Glutathione-S-Trfase_C_sf"/>
</dbReference>
<dbReference type="SUPFAM" id="SSF47616">
    <property type="entry name" value="GST C-terminal domain-like"/>
    <property type="match status" value="1"/>
</dbReference>
<dbReference type="InterPro" id="IPR040079">
    <property type="entry name" value="Glutathione_S-Trfase"/>
</dbReference>
<comment type="similarity">
    <text evidence="2">Belongs to the GST superfamily. Tau family.</text>
</comment>
<evidence type="ECO:0000256" key="2">
    <source>
        <dbReference type="ARBA" id="ARBA00025743"/>
    </source>
</evidence>
<dbReference type="SFLD" id="SFLDS00019">
    <property type="entry name" value="Glutathione_Transferase_(cytos"/>
    <property type="match status" value="1"/>
</dbReference>
<keyword evidence="4" id="KW-0963">Cytoplasm</keyword>
<evidence type="ECO:0000259" key="6">
    <source>
        <dbReference type="PROSITE" id="PS50405"/>
    </source>
</evidence>
<dbReference type="InterPro" id="IPR045073">
    <property type="entry name" value="Omega/Tau-like"/>
</dbReference>
<keyword evidence="1 4" id="KW-0808">Transferase</keyword>
<evidence type="ECO:0000256" key="1">
    <source>
        <dbReference type="ARBA" id="ARBA00022679"/>
    </source>
</evidence>
<dbReference type="GO" id="GO:0005829">
    <property type="term" value="C:cytosol"/>
    <property type="evidence" value="ECO:0007669"/>
    <property type="project" value="UniProtKB-SubCell"/>
</dbReference>
<sequence>MEKQGVVLFGTRASSDCTRVELALKLKGIPYEYVEEDLTNKSELLLHFNPFHKNVPVLVHKDKPITESLVILEYIDDCWNNAPKLLTEDPYEKARARSWANFYDQKLMPSTVPIIILNGKAQEAAKEEFSELLGVFEEGVEKDFPQKKSPFFNGDTLGFLDIVVGSSACNYKVFQEAIGVSIDLDKHPAFFSWVTALIDYPMMKETLPPHDTLVAKMRERFSLSLVFKSI</sequence>
<dbReference type="PROSITE" id="PS50405">
    <property type="entry name" value="GST_CTER"/>
    <property type="match status" value="1"/>
</dbReference>
<dbReference type="SUPFAM" id="SSF52833">
    <property type="entry name" value="Thioredoxin-like"/>
    <property type="match status" value="1"/>
</dbReference>
<dbReference type="SFLD" id="SFLDG01152">
    <property type="entry name" value="Main.3:_Omega-_and_Tau-like"/>
    <property type="match status" value="1"/>
</dbReference>
<comment type="function">
    <text evidence="4">Is involved in the conjugation of reduced glutathione to a wide number of exogenous and endogenous hydrophobic electrophiles.</text>
</comment>
<dbReference type="GO" id="GO:0004364">
    <property type="term" value="F:glutathione transferase activity"/>
    <property type="evidence" value="ECO:0007669"/>
    <property type="project" value="UniProtKB-UniRule"/>
</dbReference>
<protein>
    <recommendedName>
        <fullName evidence="4">Glutathione S-transferase</fullName>
        <ecNumber evidence="4">2.5.1.18</ecNumber>
    </recommendedName>
</protein>